<organism evidence="1 2">
    <name type="scientific">Ruminiclostridium hungatei</name>
    <name type="common">Clostridium hungatei</name>
    <dbReference type="NCBI Taxonomy" id="48256"/>
    <lineage>
        <taxon>Bacteria</taxon>
        <taxon>Bacillati</taxon>
        <taxon>Bacillota</taxon>
        <taxon>Clostridia</taxon>
        <taxon>Eubacteriales</taxon>
        <taxon>Oscillospiraceae</taxon>
        <taxon>Ruminiclostridium</taxon>
    </lineage>
</organism>
<evidence type="ECO:0000313" key="2">
    <source>
        <dbReference type="Proteomes" id="UP000191554"/>
    </source>
</evidence>
<protein>
    <submittedName>
        <fullName evidence="1">Uncharacterized protein</fullName>
    </submittedName>
</protein>
<name>A0A1V4SKX3_RUMHU</name>
<dbReference type="OrthoDB" id="1738485at2"/>
<dbReference type="EMBL" id="MZGX01000008">
    <property type="protein sequence ID" value="OPX44542.1"/>
    <property type="molecule type" value="Genomic_DNA"/>
</dbReference>
<evidence type="ECO:0000313" key="1">
    <source>
        <dbReference type="EMBL" id="OPX44542.1"/>
    </source>
</evidence>
<gene>
    <name evidence="1" type="ORF">CLHUN_15350</name>
</gene>
<sequence length="203" mass="23246">MEYMENKMNTLVRFLKKTGLISMDMIYRLYYMNIFGSRLYFRHKIESFRSCAFCRHLHYDSTIKKYVCSFGQYEACSSLVPCIIPDPTVMTGPSFIEEEEQIPWLFKSTCLNFEVLPSKEYYRNFLSFDINSSVIKLEALEGIMLGSCGGHIPCHICACVDKEVYAGCRYAAKAAELGKCGVIYDMLYGVFETPASEELSNVS</sequence>
<keyword evidence="2" id="KW-1185">Reference proteome</keyword>
<comment type="caution">
    <text evidence="1">The sequence shown here is derived from an EMBL/GenBank/DDBJ whole genome shotgun (WGS) entry which is preliminary data.</text>
</comment>
<dbReference type="AlphaFoldDB" id="A0A1V4SKX3"/>
<dbReference type="Proteomes" id="UP000191554">
    <property type="component" value="Unassembled WGS sequence"/>
</dbReference>
<accession>A0A1V4SKX3</accession>
<dbReference type="RefSeq" id="WP_080063982.1">
    <property type="nucleotide sequence ID" value="NZ_MZGX01000008.1"/>
</dbReference>
<proteinExistence type="predicted"/>
<reference evidence="1 2" key="1">
    <citation type="submission" date="2017-03" db="EMBL/GenBank/DDBJ databases">
        <title>Genome sequence of Clostridium hungatei DSM 14427.</title>
        <authorList>
            <person name="Poehlein A."/>
            <person name="Daniel R."/>
        </authorList>
    </citation>
    <scope>NUCLEOTIDE SEQUENCE [LARGE SCALE GENOMIC DNA]</scope>
    <source>
        <strain evidence="1 2">DSM 14427</strain>
    </source>
</reference>